<evidence type="ECO:0000256" key="2">
    <source>
        <dbReference type="ARBA" id="ARBA00022801"/>
    </source>
</evidence>
<dbReference type="SUPFAM" id="SSF50156">
    <property type="entry name" value="PDZ domain-like"/>
    <property type="match status" value="1"/>
</dbReference>
<dbReference type="Gene3D" id="2.30.42.10">
    <property type="match status" value="1"/>
</dbReference>
<evidence type="ECO:0000256" key="1">
    <source>
        <dbReference type="ARBA" id="ARBA00022670"/>
    </source>
</evidence>
<dbReference type="InterPro" id="IPR009003">
    <property type="entry name" value="Peptidase_S1_PA"/>
</dbReference>
<sequence length="433" mass="45812">MDENNTYNNYEVNSSNNGTNIYNNKKEKKKSGKGIIALALIFAIIGGIIGSSITYFAIGQNSTTTNGGKTPEVNITTSGNTNVATAVAMKAMPSVVGITTSGEVITPFFGAIETQGTGSGIIVDKDGYILTNAHVVSLNNQIVENPQVLLNDGTSVVGKVVWYDTAIDIAIVKIETDVAIQPATLGNSDELQIGEPAIAIGNPIDMAYQRSVTQGIISGLNRYVGQVSGGGYMTGLIQTDASINSGNSGGPLLNQEGEVIGINTVKLSTAEGLGFSIPINSVKNILKQVIETGEYRVVSLGVQPLDATEVQRYFKQNLGVKNGVFVLNAIDGSPAAQAGIKSGDVIIKIDDSDIETVNALKSKLYEYEINDKAEVTVVRGGKEEAIEVTFTEYSEPSTEVQEEEPSAGNQVTVPYDEGSVQNIFEDIFSNFGM</sequence>
<dbReference type="Pfam" id="PF13365">
    <property type="entry name" value="Trypsin_2"/>
    <property type="match status" value="1"/>
</dbReference>
<keyword evidence="4" id="KW-1133">Transmembrane helix</keyword>
<dbReference type="Gene3D" id="2.40.10.120">
    <property type="match status" value="1"/>
</dbReference>
<feature type="region of interest" description="Disordered" evidence="3">
    <location>
        <begin position="1"/>
        <end position="24"/>
    </location>
</feature>
<evidence type="ECO:0000313" key="7">
    <source>
        <dbReference type="Proteomes" id="UP000288812"/>
    </source>
</evidence>
<feature type="compositionally biased region" description="Low complexity" evidence="3">
    <location>
        <begin position="13"/>
        <end position="23"/>
    </location>
</feature>
<dbReference type="InterPro" id="IPR051201">
    <property type="entry name" value="Chloro_Bact_Ser_Proteases"/>
</dbReference>
<keyword evidence="4" id="KW-0472">Membrane</keyword>
<dbReference type="InterPro" id="IPR036034">
    <property type="entry name" value="PDZ_sf"/>
</dbReference>
<feature type="domain" description="PDZ" evidence="5">
    <location>
        <begin position="323"/>
        <end position="381"/>
    </location>
</feature>
<keyword evidence="4" id="KW-0812">Transmembrane</keyword>
<evidence type="ECO:0000256" key="3">
    <source>
        <dbReference type="SAM" id="MobiDB-lite"/>
    </source>
</evidence>
<feature type="transmembrane region" description="Helical" evidence="4">
    <location>
        <begin position="35"/>
        <end position="58"/>
    </location>
</feature>
<dbReference type="AlphaFoldDB" id="A0A437S7J4"/>
<dbReference type="GO" id="GO:0006508">
    <property type="term" value="P:proteolysis"/>
    <property type="evidence" value="ECO:0007669"/>
    <property type="project" value="UniProtKB-KW"/>
</dbReference>
<name>A0A437S7J4_9FIRM</name>
<keyword evidence="2" id="KW-0378">Hydrolase</keyword>
<keyword evidence="7" id="KW-1185">Reference proteome</keyword>
<reference evidence="6 7" key="1">
    <citation type="submission" date="2018-11" db="EMBL/GenBank/DDBJ databases">
        <title>Genome sequencing and assembly of Anaerosphaera sp. nov., GS7-6-2.</title>
        <authorList>
            <person name="Rettenmaier R."/>
            <person name="Liebl W."/>
            <person name="Zverlov V."/>
        </authorList>
    </citation>
    <scope>NUCLEOTIDE SEQUENCE [LARGE SCALE GENOMIC DNA]</scope>
    <source>
        <strain evidence="6 7">GS7-6-2</strain>
    </source>
</reference>
<comment type="caution">
    <text evidence="6">The sequence shown here is derived from an EMBL/GenBank/DDBJ whole genome shotgun (WGS) entry which is preliminary data.</text>
</comment>
<dbReference type="Proteomes" id="UP000288812">
    <property type="component" value="Unassembled WGS sequence"/>
</dbReference>
<dbReference type="OrthoDB" id="9758917at2"/>
<dbReference type="EMBL" id="RLIH01000004">
    <property type="protein sequence ID" value="RVU55045.1"/>
    <property type="molecule type" value="Genomic_DNA"/>
</dbReference>
<dbReference type="PROSITE" id="PS50106">
    <property type="entry name" value="PDZ"/>
    <property type="match status" value="1"/>
</dbReference>
<organism evidence="6 7">
    <name type="scientific">Anaerosphaera multitolerans</name>
    <dbReference type="NCBI Taxonomy" id="2487351"/>
    <lineage>
        <taxon>Bacteria</taxon>
        <taxon>Bacillati</taxon>
        <taxon>Bacillota</taxon>
        <taxon>Tissierellia</taxon>
        <taxon>Tissierellales</taxon>
        <taxon>Peptoniphilaceae</taxon>
        <taxon>Anaerosphaera</taxon>
    </lineage>
</organism>
<dbReference type="PANTHER" id="PTHR43343:SF3">
    <property type="entry name" value="PROTEASE DO-LIKE 8, CHLOROPLASTIC"/>
    <property type="match status" value="1"/>
</dbReference>
<dbReference type="RefSeq" id="WP_127724040.1">
    <property type="nucleotide sequence ID" value="NZ_RLIH01000004.1"/>
</dbReference>
<feature type="compositionally biased region" description="Polar residues" evidence="3">
    <location>
        <begin position="1"/>
        <end position="12"/>
    </location>
</feature>
<dbReference type="SUPFAM" id="SSF50494">
    <property type="entry name" value="Trypsin-like serine proteases"/>
    <property type="match status" value="1"/>
</dbReference>
<proteinExistence type="predicted"/>
<dbReference type="InterPro" id="IPR001478">
    <property type="entry name" value="PDZ"/>
</dbReference>
<dbReference type="Pfam" id="PF13180">
    <property type="entry name" value="PDZ_2"/>
    <property type="match status" value="1"/>
</dbReference>
<evidence type="ECO:0000259" key="5">
    <source>
        <dbReference type="PROSITE" id="PS50106"/>
    </source>
</evidence>
<protein>
    <submittedName>
        <fullName evidence="6">PDZ domain-containing protein</fullName>
    </submittedName>
</protein>
<dbReference type="SMART" id="SM00228">
    <property type="entry name" value="PDZ"/>
    <property type="match status" value="1"/>
</dbReference>
<dbReference type="PRINTS" id="PR00834">
    <property type="entry name" value="PROTEASES2C"/>
</dbReference>
<accession>A0A437S7J4</accession>
<gene>
    <name evidence="6" type="ORF">EF514_03925</name>
</gene>
<dbReference type="GO" id="GO:0004252">
    <property type="term" value="F:serine-type endopeptidase activity"/>
    <property type="evidence" value="ECO:0007669"/>
    <property type="project" value="InterPro"/>
</dbReference>
<keyword evidence="1" id="KW-0645">Protease</keyword>
<evidence type="ECO:0000256" key="4">
    <source>
        <dbReference type="SAM" id="Phobius"/>
    </source>
</evidence>
<dbReference type="PANTHER" id="PTHR43343">
    <property type="entry name" value="PEPTIDASE S12"/>
    <property type="match status" value="1"/>
</dbReference>
<dbReference type="InterPro" id="IPR001940">
    <property type="entry name" value="Peptidase_S1C"/>
</dbReference>
<evidence type="ECO:0000313" key="6">
    <source>
        <dbReference type="EMBL" id="RVU55045.1"/>
    </source>
</evidence>